<dbReference type="PANTHER" id="PTHR22726:SF1">
    <property type="entry name" value="METALLOENDOPEPTIDASE OMA1, MITOCHONDRIAL"/>
    <property type="match status" value="1"/>
</dbReference>
<keyword evidence="3" id="KW-0479">Metal-binding</keyword>
<keyword evidence="4" id="KW-0378">Hydrolase</keyword>
<keyword evidence="2" id="KW-0645">Protease</keyword>
<keyword evidence="5" id="KW-0862">Zinc</keyword>
<keyword evidence="6" id="KW-0482">Metalloprotease</keyword>
<dbReference type="EMBL" id="NWUF01000006">
    <property type="protein sequence ID" value="PCE42859.1"/>
    <property type="molecule type" value="Genomic_DNA"/>
</dbReference>
<dbReference type="GO" id="GO:0046872">
    <property type="term" value="F:metal ion binding"/>
    <property type="evidence" value="ECO:0007669"/>
    <property type="project" value="UniProtKB-KW"/>
</dbReference>
<evidence type="ECO:0000256" key="2">
    <source>
        <dbReference type="ARBA" id="ARBA00022670"/>
    </source>
</evidence>
<evidence type="ECO:0000256" key="5">
    <source>
        <dbReference type="ARBA" id="ARBA00022833"/>
    </source>
</evidence>
<accession>A0A2A4FZD1</accession>
<dbReference type="Proteomes" id="UP000218934">
    <property type="component" value="Unassembled WGS sequence"/>
</dbReference>
<dbReference type="PANTHER" id="PTHR22726">
    <property type="entry name" value="METALLOENDOPEPTIDASE OMA1"/>
    <property type="match status" value="1"/>
</dbReference>
<dbReference type="GO" id="GO:0004222">
    <property type="term" value="F:metalloendopeptidase activity"/>
    <property type="evidence" value="ECO:0007669"/>
    <property type="project" value="InterPro"/>
</dbReference>
<comment type="caution">
    <text evidence="9">The sequence shown here is derived from an EMBL/GenBank/DDBJ whole genome shotgun (WGS) entry which is preliminary data.</text>
</comment>
<evidence type="ECO:0000256" key="4">
    <source>
        <dbReference type="ARBA" id="ARBA00022801"/>
    </source>
</evidence>
<dbReference type="OrthoDB" id="9810445at2"/>
<dbReference type="InterPro" id="IPR051156">
    <property type="entry name" value="Mito/Outer_Membr_Metalloprot"/>
</dbReference>
<reference evidence="9 10" key="1">
    <citation type="submission" date="2017-09" db="EMBL/GenBank/DDBJ databases">
        <title>The Catabolism of 3,6-Dichlorosalicylic acid is Initiated by the Cytochrome P450 Monooxygenase DsmABC in Rhizorhabdus dicambivorans Ndbn-20.</title>
        <authorList>
            <person name="Na L."/>
        </authorList>
    </citation>
    <scope>NUCLEOTIDE SEQUENCE [LARGE SCALE GENOMIC DNA]</scope>
    <source>
        <strain evidence="9 10">Ndbn-20m</strain>
    </source>
</reference>
<evidence type="ECO:0000313" key="10">
    <source>
        <dbReference type="Proteomes" id="UP000218934"/>
    </source>
</evidence>
<proteinExistence type="predicted"/>
<keyword evidence="7" id="KW-0732">Signal</keyword>
<feature type="domain" description="Peptidase M48" evidence="8">
    <location>
        <begin position="139"/>
        <end position="320"/>
    </location>
</feature>
<keyword evidence="10" id="KW-1185">Reference proteome</keyword>
<dbReference type="KEGG" id="rdi:CMV14_04400"/>
<dbReference type="Pfam" id="PF01435">
    <property type="entry name" value="Peptidase_M48"/>
    <property type="match status" value="1"/>
</dbReference>
<feature type="signal peptide" evidence="7">
    <location>
        <begin position="1"/>
        <end position="22"/>
    </location>
</feature>
<evidence type="ECO:0000313" key="9">
    <source>
        <dbReference type="EMBL" id="PCE42859.1"/>
    </source>
</evidence>
<evidence type="ECO:0000256" key="6">
    <source>
        <dbReference type="ARBA" id="ARBA00023049"/>
    </source>
</evidence>
<dbReference type="InterPro" id="IPR001915">
    <property type="entry name" value="Peptidase_M48"/>
</dbReference>
<gene>
    <name evidence="9" type="ORF">COO09_08535</name>
</gene>
<dbReference type="GO" id="GO:0016020">
    <property type="term" value="C:membrane"/>
    <property type="evidence" value="ECO:0007669"/>
    <property type="project" value="TreeGrafter"/>
</dbReference>
<protein>
    <submittedName>
        <fullName evidence="9">Peptidase M48</fullName>
    </submittedName>
</protein>
<feature type="chain" id="PRO_5013399762" evidence="7">
    <location>
        <begin position="23"/>
        <end position="614"/>
    </location>
</feature>
<evidence type="ECO:0000256" key="3">
    <source>
        <dbReference type="ARBA" id="ARBA00022723"/>
    </source>
</evidence>
<dbReference type="RefSeq" id="WP_066959422.1">
    <property type="nucleotide sequence ID" value="NZ_CP023449.1"/>
</dbReference>
<dbReference type="AlphaFoldDB" id="A0A2A4FZD1"/>
<evidence type="ECO:0000259" key="8">
    <source>
        <dbReference type="Pfam" id="PF01435"/>
    </source>
</evidence>
<comment type="cofactor">
    <cofactor evidence="1">
        <name>Zn(2+)</name>
        <dbReference type="ChEBI" id="CHEBI:29105"/>
    </cofactor>
</comment>
<name>A0A2A4FZD1_9SPHN</name>
<evidence type="ECO:0000256" key="1">
    <source>
        <dbReference type="ARBA" id="ARBA00001947"/>
    </source>
</evidence>
<sequence length="614" mass="63717">MRNSVILAAMTAALAVAPMADAAPKKKAPARSAKPAAAPAAPPVMADLPEPAYVPLSGCPVPAAGSLPVVKKIDKKARGKFSIDKAPFIATLDPGDLCVTNGKMRSGAGATAGAMGLSSQVMNTRAARMDLMTVPAVEAELRPILEAFAKAWPYAPLERTPKILFRADEAYQAQALPDNTIIVSMGLVEAAQSDSELLFSLAHEYAHLLLGHFTKAETIAGAKGATQAVSMAWSAGSAFNAMKNSGGGATGMLTSAQTGFDKGARRSAPIAEALRFAVDDIFAPSWNRDQENQADALAIDLLVRSNMTIDSYANVFARLQKAFETEKASKDKRKAAAEAVQASMAEAMKGVATTTATTAAFSGGAGMSGLGSSLLKTAGGTLLNNLPNITKSLGGDSHLPPEERRNGLAAYFQAGYPNAEPPIDNGALLARIKAKPDFARAVSTRNAYLKARGSYFAQDYAGAAAQLRGLGAGTRTAPTFVNYVAGLAARDQGNVPMAAGFFDAARTGSGVQNLQLYETYTEMEIGAGDVKDSAALIAEGKARFKDPDHFKAVEIKRDVAAGDMANAQLVYSACMGVKGRDYITERCKAAMPAGAAPAQGGMPGGLPFKLPFGG</sequence>
<dbReference type="Gene3D" id="3.30.2010.10">
    <property type="entry name" value="Metalloproteases ('zincins'), catalytic domain"/>
    <property type="match status" value="1"/>
</dbReference>
<organism evidence="9 10">
    <name type="scientific">Rhizorhabdus dicambivorans</name>
    <dbReference type="NCBI Taxonomy" id="1850238"/>
    <lineage>
        <taxon>Bacteria</taxon>
        <taxon>Pseudomonadati</taxon>
        <taxon>Pseudomonadota</taxon>
        <taxon>Alphaproteobacteria</taxon>
        <taxon>Sphingomonadales</taxon>
        <taxon>Sphingomonadaceae</taxon>
        <taxon>Rhizorhabdus</taxon>
    </lineage>
</organism>
<evidence type="ECO:0000256" key="7">
    <source>
        <dbReference type="SAM" id="SignalP"/>
    </source>
</evidence>
<dbReference type="GO" id="GO:0051603">
    <property type="term" value="P:proteolysis involved in protein catabolic process"/>
    <property type="evidence" value="ECO:0007669"/>
    <property type="project" value="TreeGrafter"/>
</dbReference>